<evidence type="ECO:0000313" key="2">
    <source>
        <dbReference type="Proteomes" id="UP000826195"/>
    </source>
</evidence>
<reference evidence="1 2" key="1">
    <citation type="journal article" date="2021" name="J. Hered.">
        <title>A chromosome-level genome assembly of the parasitoid wasp, Cotesia glomerata (Hymenoptera: Braconidae).</title>
        <authorList>
            <person name="Pinto B.J."/>
            <person name="Weis J.J."/>
            <person name="Gamble T."/>
            <person name="Ode P.J."/>
            <person name="Paul R."/>
            <person name="Zaspel J.M."/>
        </authorList>
    </citation>
    <scope>NUCLEOTIDE SEQUENCE [LARGE SCALE GENOMIC DNA]</scope>
    <source>
        <strain evidence="1">CgM1</strain>
    </source>
</reference>
<protein>
    <submittedName>
        <fullName evidence="1">Uncharacterized protein</fullName>
    </submittedName>
</protein>
<dbReference type="EMBL" id="JAHXZJ010000001">
    <property type="protein sequence ID" value="KAH0567166.1"/>
    <property type="molecule type" value="Genomic_DNA"/>
</dbReference>
<organism evidence="1 2">
    <name type="scientific">Cotesia glomerata</name>
    <name type="common">Lepidopteran parasitic wasp</name>
    <name type="synonym">Apanteles glomeratus</name>
    <dbReference type="NCBI Taxonomy" id="32391"/>
    <lineage>
        <taxon>Eukaryota</taxon>
        <taxon>Metazoa</taxon>
        <taxon>Ecdysozoa</taxon>
        <taxon>Arthropoda</taxon>
        <taxon>Hexapoda</taxon>
        <taxon>Insecta</taxon>
        <taxon>Pterygota</taxon>
        <taxon>Neoptera</taxon>
        <taxon>Endopterygota</taxon>
        <taxon>Hymenoptera</taxon>
        <taxon>Apocrita</taxon>
        <taxon>Ichneumonoidea</taxon>
        <taxon>Braconidae</taxon>
        <taxon>Microgastrinae</taxon>
        <taxon>Cotesia</taxon>
    </lineage>
</organism>
<gene>
    <name evidence="1" type="ORF">KQX54_007206</name>
</gene>
<accession>A0AAV7J3G9</accession>
<comment type="caution">
    <text evidence="1">The sequence shown here is derived from an EMBL/GenBank/DDBJ whole genome shotgun (WGS) entry which is preliminary data.</text>
</comment>
<sequence>MMPTEDYASENQSKPIQSTLYTAGLWGRRFIPFSTPCLPPQSQSLATLNSSLAYTQNHRDREYKRLRRAYTLTSSKVCGSANLLLDLSLNIPQNYPLDSS</sequence>
<dbReference type="Proteomes" id="UP000826195">
    <property type="component" value="Unassembled WGS sequence"/>
</dbReference>
<dbReference type="AlphaFoldDB" id="A0AAV7J3G9"/>
<name>A0AAV7J3G9_COTGL</name>
<evidence type="ECO:0000313" key="1">
    <source>
        <dbReference type="EMBL" id="KAH0567166.1"/>
    </source>
</evidence>
<keyword evidence="2" id="KW-1185">Reference proteome</keyword>
<proteinExistence type="predicted"/>